<feature type="compositionally biased region" description="Low complexity" evidence="1">
    <location>
        <begin position="8"/>
        <end position="20"/>
    </location>
</feature>
<name>A0A813HV50_POLGL</name>
<gene>
    <name evidence="3" type="ORF">PGLA1383_LOCUS57218</name>
</gene>
<evidence type="ECO:0000256" key="1">
    <source>
        <dbReference type="SAM" id="MobiDB-lite"/>
    </source>
</evidence>
<dbReference type="GO" id="GO:0006526">
    <property type="term" value="P:L-arginine biosynthetic process"/>
    <property type="evidence" value="ECO:0007669"/>
    <property type="project" value="InterPro"/>
</dbReference>
<dbReference type="Proteomes" id="UP000654075">
    <property type="component" value="Unassembled WGS sequence"/>
</dbReference>
<feature type="region of interest" description="Disordered" evidence="1">
    <location>
        <begin position="1"/>
        <end position="58"/>
    </location>
</feature>
<dbReference type="PANTHER" id="PTHR32338:SF10">
    <property type="entry name" value="N-ACETYL-GAMMA-GLUTAMYL-PHOSPHATE REDUCTASE, CHLOROPLASTIC-RELATED"/>
    <property type="match status" value="1"/>
</dbReference>
<dbReference type="GO" id="GO:0003942">
    <property type="term" value="F:N-acetyl-gamma-glutamyl-phosphate reductase activity"/>
    <property type="evidence" value="ECO:0007669"/>
    <property type="project" value="InterPro"/>
</dbReference>
<keyword evidence="4" id="KW-1185">Reference proteome</keyword>
<dbReference type="Pfam" id="PF22698">
    <property type="entry name" value="Semialdhyde_dhC_1"/>
    <property type="match status" value="1"/>
</dbReference>
<organism evidence="3 4">
    <name type="scientific">Polarella glacialis</name>
    <name type="common">Dinoflagellate</name>
    <dbReference type="NCBI Taxonomy" id="89957"/>
    <lineage>
        <taxon>Eukaryota</taxon>
        <taxon>Sar</taxon>
        <taxon>Alveolata</taxon>
        <taxon>Dinophyceae</taxon>
        <taxon>Suessiales</taxon>
        <taxon>Suessiaceae</taxon>
        <taxon>Polarella</taxon>
    </lineage>
</organism>
<evidence type="ECO:0000313" key="4">
    <source>
        <dbReference type="Proteomes" id="UP000654075"/>
    </source>
</evidence>
<evidence type="ECO:0000259" key="2">
    <source>
        <dbReference type="Pfam" id="PF22698"/>
    </source>
</evidence>
<reference evidence="3" key="1">
    <citation type="submission" date="2021-02" db="EMBL/GenBank/DDBJ databases">
        <authorList>
            <person name="Dougan E. K."/>
            <person name="Rhodes N."/>
            <person name="Thang M."/>
            <person name="Chan C."/>
        </authorList>
    </citation>
    <scope>NUCLEOTIDE SEQUENCE</scope>
</reference>
<dbReference type="InterPro" id="IPR058924">
    <property type="entry name" value="AGPR_dimerisation_dom"/>
</dbReference>
<feature type="region of interest" description="Disordered" evidence="1">
    <location>
        <begin position="949"/>
        <end position="969"/>
    </location>
</feature>
<dbReference type="Gene3D" id="3.30.360.10">
    <property type="entry name" value="Dihydrodipicolinate Reductase, domain 2"/>
    <property type="match status" value="1"/>
</dbReference>
<feature type="compositionally biased region" description="Acidic residues" evidence="1">
    <location>
        <begin position="1414"/>
        <end position="1423"/>
    </location>
</feature>
<feature type="region of interest" description="Disordered" evidence="1">
    <location>
        <begin position="1378"/>
        <end position="1423"/>
    </location>
</feature>
<feature type="compositionally biased region" description="Basic and acidic residues" evidence="1">
    <location>
        <begin position="954"/>
        <end position="969"/>
    </location>
</feature>
<sequence length="1647" mass="180381">MAPKKRSSTPGSSSGASSKGTNILLTCEVPGLSSTEGTAKSAGAATKRRYLKPRNTDEQVERELKERCAEVPDHVVESKRVNGKLLKERIRDDIYELRKDPKRKRLGGSYWSELQHEYCADEGGPAHMSAKDKTLSVSDKLRFALDLASLIMYIQQNKLNQKEFSGVCRAIARGDMSKHSSDDLKDFAEEIQLMHAIFDLALTKQASKMLRAGVKEPTWFQTNKDIACLVMDRADAVAVMEAAGEWEMVAVQIARLWGASNLGKCVFAFAFKLVGAKAFACQISQLVKEVTAKSAITQADIDAFRAKIQPVIEDYQPKGSPSIKREITVEFLDMKVPVVLQSAEFEAEVRLFAALKTMGLKFTDGLKRLPFEVVILPAQQNTKCSIAQDIFSSADKARQCAADMLSVADVVTFSDVQKVLAASYPELLKLDRTFCLEVSFAKKKLEQALQSALQRSIVQLLPSSVREVTITDATLGLQKLGNTALLKLGGEALSRKLEVVAYMVINLGRGLGTNSNMGKDNALFQKVIDLLPFFARRDGLVGAAALKSEYDSLEKAMSDPSTVKLKQLDLLHALKHLLTTAQQNTLGDWAKTLVKTQISSSQSYGGGLPLSEFNKVVPPGWRPGIPGYPIKLFFERLKLWYRVTDNAEALIRLSQEQLIDPATNAIVQEYIPSGLQFLCQALRAIYGLQDQDRTTVALDSFYEFKRGRLGLAEFAQEFDHRYESAEDEAGLHMNDTGKTYFFLRGSGLGDKVIEDIKLQMRGDMSRYQEIRTLVLKLARANDKDKETLNMYQDQTDFNYKLNLDETNGNYYGSWHDPTTGEIIEYDYGANTSDDMYYGDYDYVYDGEYSDYDGAGYDEDWYGDDGWQDEVYHGDFPLEEWTWPASAPDSSTVSTAETTLLDVDASYWKGQTKGKGKGFGAKGKGPSGGSASGIGCAACGSRWHSSLDCPLNDPSKGDQGKGKGGKDYRFETSGKGKYSGGYGKSYGKGHGKGKFKGGYGGFRYSSPYNFTAFQDHEVPEAPERAPTIAFKADGSGTQYYDFDDEKPSSSTRPPPQSTTEPMIDTAGNLGYNDGYGELDTAPAPVPDVRVSGLSFLVGTCSSAFPTDYEKWSSLYHSVRGVKRHGLLIDPGAASGLIGTDTLKEYRDEILLPQGVDIICRPTTQNVSGISGKPEPALSRVTMPIFPGIKSSTFTADVIGKQGSKCPALLPNPSMRAANMGLLTNFYENGDGMLIVHDNGKRLLYRCLLTESGHYILPTDNIKNNNNVDEKATAKVSAFYAAVLHDARQQWSDIRAVNLAVDKAAPPSTRSTGWKQSLDVTAKTSTVQPVTYSSHKDSTFTAAEVMRVADSWDEDKSRDAQIIALQNQVYAFKGKGRMDPRETLCRSSGGNSKVKPRAEQSSPSSTYQELSSSEGEAPEDWAASEEFTEELRRIEEAELISRSKRISNPGCYPTGFIGLTRPLVDAGLLLPDAALVVPAVSGYSGGGKGLIDIYEGSGAHEPWGAYGFGLNHKHLAEMSKWTGLQQEPIFCPAVGNFKQGMVVSVPLRMSQLKPGTSAADVQAALAKHYEGKQFVSVAPLNPTDVLERGAFLRPDALNNTNKLELFCFANEAKGTMWLLARLDNLGKGASGACVQNLNLALGFDEAMGL</sequence>
<dbReference type="CDD" id="cd23935">
    <property type="entry name" value="AGPR_2_C"/>
    <property type="match status" value="1"/>
</dbReference>
<comment type="caution">
    <text evidence="3">The sequence shown here is derived from an EMBL/GenBank/DDBJ whole genome shotgun (WGS) entry which is preliminary data.</text>
</comment>
<feature type="compositionally biased region" description="Polar residues" evidence="1">
    <location>
        <begin position="1397"/>
        <end position="1412"/>
    </location>
</feature>
<dbReference type="InterPro" id="IPR050085">
    <property type="entry name" value="AGPR"/>
</dbReference>
<feature type="region of interest" description="Disordered" evidence="1">
    <location>
        <begin position="1037"/>
        <end position="1063"/>
    </location>
</feature>
<dbReference type="EMBL" id="CAJNNV010033214">
    <property type="protein sequence ID" value="CAE8642815.1"/>
    <property type="molecule type" value="Genomic_DNA"/>
</dbReference>
<dbReference type="SUPFAM" id="SSF55347">
    <property type="entry name" value="Glyceraldehyde-3-phosphate dehydrogenase-like, C-terminal domain"/>
    <property type="match status" value="1"/>
</dbReference>
<protein>
    <recommendedName>
        <fullName evidence="2">N-acetyl-gamma-glutamyl-phosphate reductase dimerisation domain-containing protein</fullName>
    </recommendedName>
</protein>
<dbReference type="OrthoDB" id="438291at2759"/>
<proteinExistence type="predicted"/>
<evidence type="ECO:0000313" key="3">
    <source>
        <dbReference type="EMBL" id="CAE8642815.1"/>
    </source>
</evidence>
<dbReference type="GO" id="GO:0005737">
    <property type="term" value="C:cytoplasm"/>
    <property type="evidence" value="ECO:0007669"/>
    <property type="project" value="InterPro"/>
</dbReference>
<dbReference type="NCBIfam" id="TIGR01851">
    <property type="entry name" value="argC_other"/>
    <property type="match status" value="1"/>
</dbReference>
<dbReference type="PANTHER" id="PTHR32338">
    <property type="entry name" value="N-ACETYL-GAMMA-GLUTAMYL-PHOSPHATE REDUCTASE, CHLOROPLASTIC-RELATED-RELATED"/>
    <property type="match status" value="1"/>
</dbReference>
<dbReference type="InterPro" id="IPR010136">
    <property type="entry name" value="AGPR_type-2"/>
</dbReference>
<accession>A0A813HV50</accession>
<feature type="domain" description="N-acetyl-gamma-glutamyl-phosphate reductase dimerisation" evidence="2">
    <location>
        <begin position="1449"/>
        <end position="1622"/>
    </location>
</feature>